<dbReference type="SUPFAM" id="SSF82171">
    <property type="entry name" value="DPP6 N-terminal domain-like"/>
    <property type="match status" value="1"/>
</dbReference>
<evidence type="ECO:0000313" key="6">
    <source>
        <dbReference type="EMBL" id="RPD95806.1"/>
    </source>
</evidence>
<keyword evidence="2 4" id="KW-0472">Membrane</keyword>
<reference evidence="6 7" key="1">
    <citation type="submission" date="2018-11" db="EMBL/GenBank/DDBJ databases">
        <title>Aureibaculum marinum gen. nov., sp. nov., a member of the family Flavobacteriaceae isolated from the Bohai Sea.</title>
        <authorList>
            <person name="Ji X."/>
        </authorList>
    </citation>
    <scope>NUCLEOTIDE SEQUENCE [LARGE SCALE GENOMIC DNA]</scope>
    <source>
        <strain evidence="6 7">BH-SD17</strain>
    </source>
</reference>
<dbReference type="Proteomes" id="UP000270856">
    <property type="component" value="Unassembled WGS sequence"/>
</dbReference>
<dbReference type="PRINTS" id="PR01021">
    <property type="entry name" value="OMPADOMAIN"/>
</dbReference>
<dbReference type="EMBL" id="RPFJ01000015">
    <property type="protein sequence ID" value="RPD95806.1"/>
    <property type="molecule type" value="Genomic_DNA"/>
</dbReference>
<dbReference type="AlphaFoldDB" id="A0A3N4NRU7"/>
<dbReference type="SUPFAM" id="SSF49478">
    <property type="entry name" value="Cna protein B-type domain"/>
    <property type="match status" value="1"/>
</dbReference>
<sequence length="531" mass="59647">MKLLEQRTTPMRSLIVIIFILNSFFSIAQIERADSIKEAEYSIKNLKVNTKYQDFGSTFMGKDKIVFSSSRKTAGLSNRKWDKNNQPFLNLYIGDVAENGEIINVKPFSDDVNSKYHDAFVAFTPDLKEVYFTSNNYMGGKLKSEGLKIFKATVGEKGHWKDFTSLPFNDDDYDTGHPMISADGSKLYFVSNMPGTIGDTDIFVVDLNQGHYGKVINLGETVNSKYKEYSPYVDGDVIYFSSNRPGGKGGFDIYMTKLDGSIPEPINLGEPMNSKGDDISFIIDSDKLQGYFSSNRYGGVGDDDIYSFKQITPITICDQIATGIIKDKVTGTRVGNAFVALIDENGNRIRRIETSFDGTYYFGVKCGTNYTLEVTKNGYFSTSVDLKTSNKNGYDNNEVIFIEEKEFMNRKNYEILNVPSITFTINTAEITEASEKALEKVMRLMNKYPNMIVEFGAHTDSRGPDAYNLSLTKRRAAATVNNLIEKGLDPRRITGKGYGETQLLNKCANGVKCTELEHLENKRTEFVVIKK</sequence>
<dbReference type="InterPro" id="IPR011042">
    <property type="entry name" value="6-blade_b-propeller_TolB-like"/>
</dbReference>
<dbReference type="InterPro" id="IPR050330">
    <property type="entry name" value="Bact_OuterMem_StrucFunc"/>
</dbReference>
<dbReference type="Gene3D" id="2.60.40.1120">
    <property type="entry name" value="Carboxypeptidase-like, regulatory domain"/>
    <property type="match status" value="1"/>
</dbReference>
<dbReference type="InterPro" id="IPR006664">
    <property type="entry name" value="OMP_bac"/>
</dbReference>
<dbReference type="Gene3D" id="2.120.10.30">
    <property type="entry name" value="TolB, C-terminal domain"/>
    <property type="match status" value="1"/>
</dbReference>
<evidence type="ECO:0000256" key="1">
    <source>
        <dbReference type="ARBA" id="ARBA00004442"/>
    </source>
</evidence>
<dbReference type="PANTHER" id="PTHR30329:SF21">
    <property type="entry name" value="LIPOPROTEIN YIAD-RELATED"/>
    <property type="match status" value="1"/>
</dbReference>
<keyword evidence="3" id="KW-0998">Cell outer membrane</keyword>
<dbReference type="InterPro" id="IPR011659">
    <property type="entry name" value="WD40"/>
</dbReference>
<name>A0A3N4NRU7_9FLAO</name>
<protein>
    <recommendedName>
        <fullName evidence="5">OmpA-like domain-containing protein</fullName>
    </recommendedName>
</protein>
<dbReference type="PROSITE" id="PS51123">
    <property type="entry name" value="OMPA_2"/>
    <property type="match status" value="1"/>
</dbReference>
<gene>
    <name evidence="6" type="ORF">EGM88_11315</name>
</gene>
<evidence type="ECO:0000256" key="3">
    <source>
        <dbReference type="ARBA" id="ARBA00023237"/>
    </source>
</evidence>
<comment type="subcellular location">
    <subcellularLocation>
        <location evidence="1">Cell outer membrane</location>
    </subcellularLocation>
</comment>
<evidence type="ECO:0000313" key="7">
    <source>
        <dbReference type="Proteomes" id="UP000270856"/>
    </source>
</evidence>
<dbReference type="GO" id="GO:0009279">
    <property type="term" value="C:cell outer membrane"/>
    <property type="evidence" value="ECO:0007669"/>
    <property type="project" value="UniProtKB-SubCell"/>
</dbReference>
<feature type="domain" description="OmpA-like" evidence="5">
    <location>
        <begin position="410"/>
        <end position="531"/>
    </location>
</feature>
<dbReference type="Gene3D" id="3.30.1330.60">
    <property type="entry name" value="OmpA-like domain"/>
    <property type="match status" value="1"/>
</dbReference>
<dbReference type="CDD" id="cd07185">
    <property type="entry name" value="OmpA_C-like"/>
    <property type="match status" value="1"/>
</dbReference>
<keyword evidence="7" id="KW-1185">Reference proteome</keyword>
<organism evidence="6 7">
    <name type="scientific">Aureibaculum marinum</name>
    <dbReference type="NCBI Taxonomy" id="2487930"/>
    <lineage>
        <taxon>Bacteria</taxon>
        <taxon>Pseudomonadati</taxon>
        <taxon>Bacteroidota</taxon>
        <taxon>Flavobacteriia</taxon>
        <taxon>Flavobacteriales</taxon>
        <taxon>Flavobacteriaceae</taxon>
        <taxon>Aureibaculum</taxon>
    </lineage>
</organism>
<dbReference type="Pfam" id="PF07676">
    <property type="entry name" value="PD40"/>
    <property type="match status" value="2"/>
</dbReference>
<comment type="caution">
    <text evidence="6">The sequence shown here is derived from an EMBL/GenBank/DDBJ whole genome shotgun (WGS) entry which is preliminary data.</text>
</comment>
<evidence type="ECO:0000256" key="4">
    <source>
        <dbReference type="PROSITE-ProRule" id="PRU00473"/>
    </source>
</evidence>
<proteinExistence type="predicted"/>
<dbReference type="Pfam" id="PF00691">
    <property type="entry name" value="OmpA"/>
    <property type="match status" value="1"/>
</dbReference>
<dbReference type="SUPFAM" id="SSF103088">
    <property type="entry name" value="OmpA-like"/>
    <property type="match status" value="1"/>
</dbReference>
<dbReference type="InterPro" id="IPR006665">
    <property type="entry name" value="OmpA-like"/>
</dbReference>
<dbReference type="InterPro" id="IPR036737">
    <property type="entry name" value="OmpA-like_sf"/>
</dbReference>
<evidence type="ECO:0000259" key="5">
    <source>
        <dbReference type="PROSITE" id="PS51123"/>
    </source>
</evidence>
<dbReference type="PANTHER" id="PTHR30329">
    <property type="entry name" value="STATOR ELEMENT OF FLAGELLAR MOTOR COMPLEX"/>
    <property type="match status" value="1"/>
</dbReference>
<evidence type="ECO:0000256" key="2">
    <source>
        <dbReference type="ARBA" id="ARBA00023136"/>
    </source>
</evidence>
<accession>A0A3N4NRU7</accession>